<evidence type="ECO:0000259" key="3">
    <source>
        <dbReference type="Pfam" id="PF20684"/>
    </source>
</evidence>
<comment type="caution">
    <text evidence="4">The sequence shown here is derived from an EMBL/GenBank/DDBJ whole genome shotgun (WGS) entry which is preliminary data.</text>
</comment>
<sequence>MATVIAGDRFSRITPDDHAGSLWIASLLCLVYSVITLALRGHLRWKMYGPDDYMATAATALHIGEVVAIIIGLHHGLGQTQTLLRQSDVVDASKAAFAAQILFILSATALKAATLYLMMRLFNLSGSKVQNQTRSRYLYWTSLALLALMALWGVSAIVAVSVNCSVPGFIEADNAGCTNQFVRWQIITALDVFTECMLVLFSVFIVWPVQLSLALKTQVVAAFAFRLPVAALSLIHLHYVSEYTKSDNVGLAIVPVLVLQQVQLCWSLISATIPNLKSFVKSFSSGFGIQLDPSATRIYGSSNQYARNNGYELGSVRADPRSKSRSGNASYNDIEGPTALPQDGSNHKKHPNGRDEESIHSGGSQDHIIRKDVQWKIHYENAEGHQ</sequence>
<keyword evidence="2" id="KW-0812">Transmembrane</keyword>
<organism evidence="4 5">
    <name type="scientific">Exophiala mesophila</name>
    <name type="common">Black yeast-like fungus</name>
    <dbReference type="NCBI Taxonomy" id="212818"/>
    <lineage>
        <taxon>Eukaryota</taxon>
        <taxon>Fungi</taxon>
        <taxon>Dikarya</taxon>
        <taxon>Ascomycota</taxon>
        <taxon>Pezizomycotina</taxon>
        <taxon>Eurotiomycetes</taxon>
        <taxon>Chaetothyriomycetidae</taxon>
        <taxon>Chaetothyriales</taxon>
        <taxon>Herpotrichiellaceae</taxon>
        <taxon>Exophiala</taxon>
    </lineage>
</organism>
<feature type="region of interest" description="Disordered" evidence="1">
    <location>
        <begin position="311"/>
        <end position="371"/>
    </location>
</feature>
<feature type="transmembrane region" description="Helical" evidence="2">
    <location>
        <begin position="20"/>
        <end position="41"/>
    </location>
</feature>
<dbReference type="InterPro" id="IPR049326">
    <property type="entry name" value="Rhodopsin_dom_fungi"/>
</dbReference>
<dbReference type="PANTHER" id="PTHR39614:SF2">
    <property type="entry name" value="INTEGRAL MEMBRANE PROTEIN"/>
    <property type="match status" value="1"/>
</dbReference>
<protein>
    <recommendedName>
        <fullName evidence="3">Rhodopsin domain-containing protein</fullName>
    </recommendedName>
</protein>
<feature type="transmembrane region" description="Helical" evidence="2">
    <location>
        <begin position="182"/>
        <end position="207"/>
    </location>
</feature>
<proteinExistence type="predicted"/>
<dbReference type="Proteomes" id="UP000288859">
    <property type="component" value="Unassembled WGS sequence"/>
</dbReference>
<reference evidence="4 5" key="1">
    <citation type="submission" date="2017-03" db="EMBL/GenBank/DDBJ databases">
        <title>Genomes of endolithic fungi from Antarctica.</title>
        <authorList>
            <person name="Coleine C."/>
            <person name="Masonjones S."/>
            <person name="Stajich J.E."/>
        </authorList>
    </citation>
    <scope>NUCLEOTIDE SEQUENCE [LARGE SCALE GENOMIC DNA]</scope>
    <source>
        <strain evidence="4 5">CCFEE 6314</strain>
    </source>
</reference>
<evidence type="ECO:0000313" key="5">
    <source>
        <dbReference type="Proteomes" id="UP000288859"/>
    </source>
</evidence>
<feature type="transmembrane region" description="Helical" evidence="2">
    <location>
        <begin position="97"/>
        <end position="117"/>
    </location>
</feature>
<evidence type="ECO:0000256" key="1">
    <source>
        <dbReference type="SAM" id="MobiDB-lite"/>
    </source>
</evidence>
<evidence type="ECO:0000313" key="4">
    <source>
        <dbReference type="EMBL" id="RVX74885.1"/>
    </source>
</evidence>
<gene>
    <name evidence="4" type="ORF">B0A52_01162</name>
</gene>
<dbReference type="EMBL" id="NAJM01000003">
    <property type="protein sequence ID" value="RVX74885.1"/>
    <property type="molecule type" value="Genomic_DNA"/>
</dbReference>
<feature type="transmembrane region" description="Helical" evidence="2">
    <location>
        <begin position="137"/>
        <end position="162"/>
    </location>
</feature>
<dbReference type="AlphaFoldDB" id="A0A438NGM3"/>
<feature type="transmembrane region" description="Helical" evidence="2">
    <location>
        <begin position="219"/>
        <end position="239"/>
    </location>
</feature>
<dbReference type="PANTHER" id="PTHR39614">
    <property type="entry name" value="INTEGRAL MEMBRANE PROTEIN"/>
    <property type="match status" value="1"/>
</dbReference>
<dbReference type="Pfam" id="PF20684">
    <property type="entry name" value="Fung_rhodopsin"/>
    <property type="match status" value="1"/>
</dbReference>
<dbReference type="VEuPathDB" id="FungiDB:PV10_00511"/>
<feature type="domain" description="Rhodopsin" evidence="3">
    <location>
        <begin position="46"/>
        <end position="281"/>
    </location>
</feature>
<dbReference type="OrthoDB" id="3918601at2759"/>
<name>A0A438NGM3_EXOME</name>
<keyword evidence="2" id="KW-0472">Membrane</keyword>
<accession>A0A438NGM3</accession>
<feature type="transmembrane region" description="Helical" evidence="2">
    <location>
        <begin position="53"/>
        <end position="77"/>
    </location>
</feature>
<keyword evidence="2" id="KW-1133">Transmembrane helix</keyword>
<evidence type="ECO:0000256" key="2">
    <source>
        <dbReference type="SAM" id="Phobius"/>
    </source>
</evidence>